<dbReference type="NCBIfam" id="TIGR00067">
    <property type="entry name" value="glut_race"/>
    <property type="match status" value="1"/>
</dbReference>
<feature type="active site" description="Proton donor/acceptor" evidence="7">
    <location>
        <position position="199"/>
    </location>
</feature>
<feature type="active site" description="Proton donor/acceptor" evidence="7">
    <location>
        <position position="76"/>
    </location>
</feature>
<comment type="catalytic activity">
    <reaction evidence="1 7">
        <text>L-glutamate = D-glutamate</text>
        <dbReference type="Rhea" id="RHEA:12813"/>
        <dbReference type="ChEBI" id="CHEBI:29985"/>
        <dbReference type="ChEBI" id="CHEBI:29986"/>
        <dbReference type="EC" id="5.1.1.3"/>
    </reaction>
</comment>
<keyword evidence="5 7" id="KW-0413">Isomerase</keyword>
<dbReference type="SUPFAM" id="SSF53681">
    <property type="entry name" value="Aspartate/glutamate racemase"/>
    <property type="match status" value="2"/>
</dbReference>
<protein>
    <recommendedName>
        <fullName evidence="2 7">Glutamate racemase</fullName>
        <ecNumber evidence="2 7">5.1.1.3</ecNumber>
    </recommendedName>
</protein>
<organism evidence="8 9">
    <name type="scientific">Pseudomaricurvus hydrocarbonicus</name>
    <dbReference type="NCBI Taxonomy" id="1470433"/>
    <lineage>
        <taxon>Bacteria</taxon>
        <taxon>Pseudomonadati</taxon>
        <taxon>Pseudomonadota</taxon>
        <taxon>Gammaproteobacteria</taxon>
        <taxon>Cellvibrionales</taxon>
        <taxon>Cellvibrionaceae</taxon>
        <taxon>Pseudomaricurvus</taxon>
    </lineage>
</organism>
<evidence type="ECO:0000313" key="9">
    <source>
        <dbReference type="Proteomes" id="UP000787472"/>
    </source>
</evidence>
<dbReference type="HAMAP" id="MF_00258">
    <property type="entry name" value="Glu_racemase"/>
    <property type="match status" value="1"/>
</dbReference>
<dbReference type="Pfam" id="PF01177">
    <property type="entry name" value="Asp_Glu_race"/>
    <property type="match status" value="1"/>
</dbReference>
<dbReference type="PANTHER" id="PTHR21198:SF2">
    <property type="entry name" value="GLUTAMATE RACEMASE"/>
    <property type="match status" value="1"/>
</dbReference>
<comment type="similarity">
    <text evidence="7">Belongs to the aspartate/glutamate racemases family.</text>
</comment>
<dbReference type="GO" id="GO:0009252">
    <property type="term" value="P:peptidoglycan biosynthetic process"/>
    <property type="evidence" value="ECO:0007669"/>
    <property type="project" value="UniProtKB-UniRule"/>
</dbReference>
<dbReference type="GO" id="GO:0008881">
    <property type="term" value="F:glutamate racemase activity"/>
    <property type="evidence" value="ECO:0007669"/>
    <property type="project" value="UniProtKB-UniRule"/>
</dbReference>
<dbReference type="EMBL" id="JAAONZ010000025">
    <property type="protein sequence ID" value="NHO68138.1"/>
    <property type="molecule type" value="Genomic_DNA"/>
</dbReference>
<dbReference type="InterPro" id="IPR018187">
    <property type="entry name" value="Asp/Glu_racemase_AS_1"/>
</dbReference>
<evidence type="ECO:0000256" key="7">
    <source>
        <dbReference type="HAMAP-Rule" id="MF_00258"/>
    </source>
</evidence>
<evidence type="ECO:0000256" key="6">
    <source>
        <dbReference type="ARBA" id="ARBA00023316"/>
    </source>
</evidence>
<evidence type="ECO:0000256" key="1">
    <source>
        <dbReference type="ARBA" id="ARBA00001602"/>
    </source>
</evidence>
<dbReference type="InterPro" id="IPR015942">
    <property type="entry name" value="Asp/Glu/hydantoin_racemase"/>
</dbReference>
<comment type="function">
    <text evidence="7">Provides the (R)-glutamate required for cell wall biosynthesis.</text>
</comment>
<proteinExistence type="inferred from homology"/>
<name>A0A9E5MPV4_9GAMM</name>
<comment type="pathway">
    <text evidence="7">Cell wall biogenesis; peptidoglycan biosynthesis.</text>
</comment>
<dbReference type="PROSITE" id="PS00923">
    <property type="entry name" value="ASP_GLU_RACEMASE_1"/>
    <property type="match status" value="1"/>
</dbReference>
<comment type="caution">
    <text evidence="8">The sequence shown here is derived from an EMBL/GenBank/DDBJ whole genome shotgun (WGS) entry which is preliminary data.</text>
</comment>
<sequence length="307" mass="33044">MKLSPAHILVFDSGLGGSTVMQAIQARLPYCRFSYALDDAWFPFGEKSDAQLLPRILAYFEALLEQARPDLVVIACNTASTLALDHLRQRFEVPFVGVVPAIKPALELSRSGVVGLLATPATVRRDYVDRLWAELALTQSGLEAQGRRQLIKFSCPALVTLAEARLRGKAFDELEFERAVAAIKAQAGAAGVDVFVLGCTHFPALTDRLSACWPEDVQWLDSGDAIARRVEFLLRSGGLPNGGLYHESLRPQPGRAASMGAASGVLYQTGRLDVEGAGKNAALPEVLVQSGVKHRKPLCLQAVAAAL</sequence>
<keyword evidence="9" id="KW-1185">Reference proteome</keyword>
<evidence type="ECO:0000256" key="5">
    <source>
        <dbReference type="ARBA" id="ARBA00023235"/>
    </source>
</evidence>
<evidence type="ECO:0000256" key="4">
    <source>
        <dbReference type="ARBA" id="ARBA00022984"/>
    </source>
</evidence>
<dbReference type="Gene3D" id="3.40.50.1860">
    <property type="match status" value="2"/>
</dbReference>
<dbReference type="EC" id="5.1.1.3" evidence="2 7"/>
<dbReference type="GO" id="GO:0071555">
    <property type="term" value="P:cell wall organization"/>
    <property type="evidence" value="ECO:0007669"/>
    <property type="project" value="UniProtKB-KW"/>
</dbReference>
<dbReference type="Proteomes" id="UP000787472">
    <property type="component" value="Unassembled WGS sequence"/>
</dbReference>
<dbReference type="GO" id="GO:0008360">
    <property type="term" value="P:regulation of cell shape"/>
    <property type="evidence" value="ECO:0007669"/>
    <property type="project" value="UniProtKB-KW"/>
</dbReference>
<dbReference type="InterPro" id="IPR004391">
    <property type="entry name" value="Glu_race"/>
</dbReference>
<evidence type="ECO:0000313" key="8">
    <source>
        <dbReference type="EMBL" id="NHO68138.1"/>
    </source>
</evidence>
<feature type="binding site" evidence="7">
    <location>
        <begin position="44"/>
        <end position="45"/>
    </location>
    <ligand>
        <name>substrate</name>
    </ligand>
</feature>
<accession>A0A9E5MPV4</accession>
<dbReference type="AlphaFoldDB" id="A0A9E5MPV4"/>
<dbReference type="PANTHER" id="PTHR21198">
    <property type="entry name" value="GLUTAMATE RACEMASE"/>
    <property type="match status" value="1"/>
</dbReference>
<keyword evidence="3 7" id="KW-0133">Cell shape</keyword>
<keyword evidence="4 7" id="KW-0573">Peptidoglycan synthesis</keyword>
<dbReference type="InterPro" id="IPR001920">
    <property type="entry name" value="Asp/Glu_race"/>
</dbReference>
<evidence type="ECO:0000256" key="2">
    <source>
        <dbReference type="ARBA" id="ARBA00013090"/>
    </source>
</evidence>
<feature type="binding site" evidence="7">
    <location>
        <begin position="12"/>
        <end position="13"/>
    </location>
    <ligand>
        <name>substrate</name>
    </ligand>
</feature>
<feature type="binding site" evidence="7">
    <location>
        <begin position="77"/>
        <end position="78"/>
    </location>
    <ligand>
        <name>substrate</name>
    </ligand>
</feature>
<dbReference type="RefSeq" id="WP_167191864.1">
    <property type="nucleotide sequence ID" value="NZ_JAAONZ010000025.1"/>
</dbReference>
<reference evidence="8" key="1">
    <citation type="submission" date="2020-03" db="EMBL/GenBank/DDBJ databases">
        <authorList>
            <person name="Guo F."/>
        </authorList>
    </citation>
    <scope>NUCLEOTIDE SEQUENCE</scope>
    <source>
        <strain evidence="8">JCM 30134</strain>
    </source>
</reference>
<gene>
    <name evidence="7 8" type="primary">murI</name>
    <name evidence="8" type="ORF">G8770_21525</name>
</gene>
<evidence type="ECO:0000256" key="3">
    <source>
        <dbReference type="ARBA" id="ARBA00022960"/>
    </source>
</evidence>
<keyword evidence="6 7" id="KW-0961">Cell wall biogenesis/degradation</keyword>
<feature type="binding site" evidence="7">
    <location>
        <begin position="200"/>
        <end position="201"/>
    </location>
    <ligand>
        <name>substrate</name>
    </ligand>
</feature>